<reference evidence="2 3" key="1">
    <citation type="journal article" date="2020" name="MBio">
        <title>Erratum for Teymournejad et al., 'Isolation and Molecular Analysis of a Novel Neorickettsia Species That Causes Potomac Horse Fever'.</title>
        <authorList>
            <person name="Teymournejad O."/>
            <person name="Lin M."/>
            <person name="Bekebrede H."/>
            <person name="Kamr A."/>
            <person name="Toribio R.E."/>
            <person name="Arroyo L.G."/>
            <person name="Baird J.D."/>
            <person name="Rikihisa Y."/>
        </authorList>
    </citation>
    <scope>NUCLEOTIDE SEQUENCE [LARGE SCALE GENOMIC DNA]</scope>
    <source>
        <strain evidence="2 3">Fin17</strain>
    </source>
</reference>
<reference evidence="2 3" key="2">
    <citation type="journal article" date="2020" name="MBio">
        <title>Isolation and Molecular Analysis of a Novel Neorickettsia Species That Causes Potomac Horse Fever.</title>
        <authorList>
            <person name="Teymournejad O."/>
            <person name="Lin M."/>
            <person name="Bekebrede H."/>
            <person name="Kamr A."/>
            <person name="Toribio R.E."/>
            <person name="Arroyo L.G."/>
            <person name="Baird J.D."/>
            <person name="Rikihisa Y."/>
        </authorList>
    </citation>
    <scope>NUCLEOTIDE SEQUENCE [LARGE SCALE GENOMIC DNA]</scope>
    <source>
        <strain evidence="2 3">Fin17</strain>
    </source>
</reference>
<feature type="transmembrane region" description="Helical" evidence="1">
    <location>
        <begin position="6"/>
        <end position="27"/>
    </location>
</feature>
<dbReference type="KEGG" id="nef:GP480_01465"/>
<accession>A0A6P1GAB3</accession>
<feature type="transmembrane region" description="Helical" evidence="1">
    <location>
        <begin position="249"/>
        <end position="268"/>
    </location>
</feature>
<keyword evidence="1" id="KW-0472">Membrane</keyword>
<keyword evidence="3" id="KW-1185">Reference proteome</keyword>
<evidence type="ECO:0000313" key="2">
    <source>
        <dbReference type="EMBL" id="QHD65124.1"/>
    </source>
</evidence>
<evidence type="ECO:0000256" key="1">
    <source>
        <dbReference type="SAM" id="Phobius"/>
    </source>
</evidence>
<protein>
    <submittedName>
        <fullName evidence="2">Uncharacterized protein</fullName>
    </submittedName>
</protein>
<dbReference type="Proteomes" id="UP000464912">
    <property type="component" value="Chromosome"/>
</dbReference>
<organism evidence="2 3">
    <name type="scientific">Neorickettsia findlayensis</name>
    <dbReference type="NCBI Taxonomy" id="2686014"/>
    <lineage>
        <taxon>Bacteria</taxon>
        <taxon>Pseudomonadati</taxon>
        <taxon>Pseudomonadota</taxon>
        <taxon>Alphaproteobacteria</taxon>
        <taxon>Rickettsiales</taxon>
        <taxon>Anaplasmataceae</taxon>
        <taxon>Neorickettsia</taxon>
    </lineage>
</organism>
<evidence type="ECO:0000313" key="3">
    <source>
        <dbReference type="Proteomes" id="UP000464912"/>
    </source>
</evidence>
<keyword evidence="1" id="KW-0812">Transmembrane</keyword>
<dbReference type="EMBL" id="CP047224">
    <property type="protein sequence ID" value="QHD65124.1"/>
    <property type="molecule type" value="Genomic_DNA"/>
</dbReference>
<gene>
    <name evidence="2" type="ORF">GP480_01465</name>
</gene>
<sequence length="374" mass="43112">MQIPSFSLYSGLYLILSAIFCVVIFSLSREAVEASRVQVVMEGYAAKMEVLLNQSTEWAYHKITDLCNKIINSDLVEREIEDFNQKNEKIYVYWSRSDKTEKVTNQVGSDLFPAISIGRSLLQRDFGSSRGEQVLPITVIVKSPKNTGRLLFYLSLNDLLAAMEDLVKGDPHMQIAILKENNEVLLSVNLDRKVEFYDLKNKRLSNFLNLIKGKYSYGFIRANEMAPIRICYFYRSDVNMFSIINFGDFALLFSAWLCFSFCCCFFVWKEISKLLNSIAGKDTVYHFYTRELCEVYAGINFLLGEVEKGKNKVAQCTDENNKLKELNSIYAFERANMNATIDELAAEKEILLIDKMVSEEKIDYLKRKVKENEK</sequence>
<keyword evidence="1" id="KW-1133">Transmembrane helix</keyword>
<proteinExistence type="predicted"/>
<dbReference type="AlphaFoldDB" id="A0A6P1GAB3"/>
<name>A0A6P1GAB3_9RICK</name>